<evidence type="ECO:0000313" key="4">
    <source>
        <dbReference type="EMBL" id="PSK04657.1"/>
    </source>
</evidence>
<dbReference type="RefSeq" id="WP_106836170.1">
    <property type="nucleotide sequence ID" value="NZ_PXZO01000057.1"/>
</dbReference>
<dbReference type="EMBL" id="PXZO01000057">
    <property type="protein sequence ID" value="PSK04657.1"/>
    <property type="molecule type" value="Genomic_DNA"/>
</dbReference>
<feature type="coiled-coil region" evidence="2">
    <location>
        <begin position="1217"/>
        <end position="1244"/>
    </location>
</feature>
<dbReference type="Pfam" id="PF20585">
    <property type="entry name" value="Pectate_lyase_5"/>
    <property type="match status" value="1"/>
</dbReference>
<dbReference type="GeneID" id="95753574"/>
<accession>A0ABX5FJ71</accession>
<keyword evidence="2" id="KW-0175">Coiled coil</keyword>
<dbReference type="Gene3D" id="2.60.40.1220">
    <property type="match status" value="1"/>
</dbReference>
<name>A0ABX5FJ71_9BACL</name>
<dbReference type="InterPro" id="IPR046776">
    <property type="entry name" value="Pectate_lyase_5"/>
</dbReference>
<keyword evidence="5" id="KW-1185">Reference proteome</keyword>
<evidence type="ECO:0000313" key="5">
    <source>
        <dbReference type="Proteomes" id="UP000241645"/>
    </source>
</evidence>
<dbReference type="Proteomes" id="UP000241645">
    <property type="component" value="Unassembled WGS sequence"/>
</dbReference>
<feature type="non-terminal residue" evidence="4">
    <location>
        <position position="1257"/>
    </location>
</feature>
<keyword evidence="1 3" id="KW-0732">Signal</keyword>
<proteinExistence type="predicted"/>
<organism evidence="4 5">
    <name type="scientific">Brevibacillus porteri</name>
    <dbReference type="NCBI Taxonomy" id="2126350"/>
    <lineage>
        <taxon>Bacteria</taxon>
        <taxon>Bacillati</taxon>
        <taxon>Bacillota</taxon>
        <taxon>Bacilli</taxon>
        <taxon>Bacillales</taxon>
        <taxon>Paenibacillaceae</taxon>
        <taxon>Brevibacillus</taxon>
    </lineage>
</organism>
<evidence type="ECO:0000256" key="1">
    <source>
        <dbReference type="ARBA" id="ARBA00022729"/>
    </source>
</evidence>
<dbReference type="InterPro" id="IPR014755">
    <property type="entry name" value="Cu-Rt/internalin_Ig-like"/>
</dbReference>
<evidence type="ECO:0000256" key="2">
    <source>
        <dbReference type="SAM" id="Coils"/>
    </source>
</evidence>
<reference evidence="4 5" key="1">
    <citation type="submission" date="2018-03" db="EMBL/GenBank/DDBJ databases">
        <title>Brevisbacillus phylogenomics.</title>
        <authorList>
            <person name="Dunlap C."/>
        </authorList>
    </citation>
    <scope>NUCLEOTIDE SEQUENCE [LARGE SCALE GENOMIC DNA]</scope>
    <source>
        <strain evidence="4 5">NRRL B-41110</strain>
    </source>
</reference>
<feature type="signal peptide" evidence="3">
    <location>
        <begin position="1"/>
        <end position="24"/>
    </location>
</feature>
<gene>
    <name evidence="4" type="ORF">C7R92_26155</name>
</gene>
<feature type="chain" id="PRO_5045422751" evidence="3">
    <location>
        <begin position="25"/>
        <end position="1257"/>
    </location>
</feature>
<evidence type="ECO:0000256" key="3">
    <source>
        <dbReference type="SAM" id="SignalP"/>
    </source>
</evidence>
<sequence>MNKKVALSLLSATIVSSMAASAFALPKSGVYLGGEVDRFYAFEDLFKLTEAGNTKFGQDLEKTKFENLIYVDPTGKGASLSEIMNSDDYDKIKRDLKKSDFEGVYTQSKIDGSNGATYDPRPDAIDGPVGDLKVESVSAINLTSVTIKLNKAVDAVTAANFSIPGLTVASATLSEDKKTVTLAVTGAKVSTSYKVTISGVKVNAEVQPDFAAEYKTPAQGDLYKPSLEAKATVLKSDGASSTLVTFKLLDAEGKLMENAQDVEVAFSSTFGNFAEKRVTVQKGVATAMFTSESLTSDRTAEITALVVEAQDKNLIGLKQNTNILLTPNPDSVDPTTGALMSEAEAFQADRVVVYFNKAVKVEDFTYATGVNKGKIDPKKATIAVNTAVKNDLSEGTVATVVGLAPVAGNDKALQVILDTATPLVDNANVRVQFTDLRGSIAVPSTKGFKLTDARKPAMLSVSREGLKTIKIAFSEPVNLTSENVANWIIDGKPLGSDAFGVAAKRATAKVGTFNPVTGEDTRHVVTISLGNDNAGNQIYFQSGTHSVQGANIGDWAQNTDKVANLMNTQTLDFAVPVDTGAPGATVEVHSPEQYVVTFDKDINQAAAFLETNLKLQKYNTDTSVWEDVTNPVIDVTDISEDGQHKFLVEVQTDWTVVYDTATTKKNYYNDSYRLHLDKDKVTAASNGIKNAEINMALGGAMTSPDVTSPTISKIDKTPETAEGTSYDVTMSEPVKINSGANTEGLTPSQAQGNNTGVPVPTAEFIKKDKSMTVPGVVATTFVDNEEKVIRVTPQEELAGGEWTLVVRSISDDVGNTAASATKDFTVVKNVEDTDFRVTFAKADFDGNFADDLLTDLVDDKNDYVFVKFSKAAAITGDFKNVLKTSNYTLNGAALPQGTQIFGDITGYDDFDKVIDSITIKLPQGSITDPRTTVINISSELQAADGKALANPGEKKLPYNYGEAATGVSTLDELKAAIANDSIREIKLSANITAASTLNVNRLVNIDLNGQSITGNVAVNSNEGGKMEVKGGTITGNLTVNTPNADFTVGAGATVTGTTTIKDVASSTFINNGTLGNVTIEDGNGTQFKNNGTVGTVTVATTGNVTLDGTIENVTATKAAKLTIKGAVTNLTAKASGVVLVEGNATNKIVDGGSFKDKDGKDITEGVQNPTGDAAAAKVVDDKIAALPAVADLKVTDEAAVQAARADYDKLTTAQKALVKNLSTLEAAEAKIAELKGNAADVAAAKVVDDKIAALPAV</sequence>
<protein>
    <submittedName>
        <fullName evidence="4">Uncharacterized protein</fullName>
    </submittedName>
</protein>
<comment type="caution">
    <text evidence="4">The sequence shown here is derived from an EMBL/GenBank/DDBJ whole genome shotgun (WGS) entry which is preliminary data.</text>
</comment>